<dbReference type="GeneID" id="63731056"/>
<gene>
    <name evidence="5" type="ORF">ASPVEDRAFT_606403</name>
</gene>
<feature type="region of interest" description="Disordered" evidence="2">
    <location>
        <begin position="86"/>
        <end position="109"/>
    </location>
</feature>
<feature type="signal peptide" evidence="3">
    <location>
        <begin position="1"/>
        <end position="21"/>
    </location>
</feature>
<evidence type="ECO:0000313" key="5">
    <source>
        <dbReference type="EMBL" id="OJJ01021.1"/>
    </source>
</evidence>
<dbReference type="VEuPathDB" id="FungiDB:ASPVEDRAFT_606403"/>
<evidence type="ECO:0000313" key="6">
    <source>
        <dbReference type="Proteomes" id="UP000184073"/>
    </source>
</evidence>
<dbReference type="EMBL" id="KV878128">
    <property type="protein sequence ID" value="OJJ01021.1"/>
    <property type="molecule type" value="Genomic_DNA"/>
</dbReference>
<dbReference type="RefSeq" id="XP_040666783.1">
    <property type="nucleotide sequence ID" value="XM_040815545.1"/>
</dbReference>
<keyword evidence="6" id="KW-1185">Reference proteome</keyword>
<dbReference type="GO" id="GO:0031505">
    <property type="term" value="P:fungal-type cell wall organization"/>
    <property type="evidence" value="ECO:0007669"/>
    <property type="project" value="TreeGrafter"/>
</dbReference>
<dbReference type="InterPro" id="IPR008659">
    <property type="entry name" value="Kre9/Knh1_C"/>
</dbReference>
<protein>
    <recommendedName>
        <fullName evidence="4">Yeast cell wall synthesis Kre9/Knh1 C-terminal domain-containing protein</fullName>
    </recommendedName>
</protein>
<dbReference type="Pfam" id="PF05390">
    <property type="entry name" value="Kre9_KNH1_C"/>
    <property type="match status" value="1"/>
</dbReference>
<evidence type="ECO:0000259" key="4">
    <source>
        <dbReference type="Pfam" id="PF05390"/>
    </source>
</evidence>
<feature type="compositionally biased region" description="Polar residues" evidence="2">
    <location>
        <begin position="132"/>
        <end position="143"/>
    </location>
</feature>
<dbReference type="OrthoDB" id="2432613at2759"/>
<reference evidence="6" key="1">
    <citation type="journal article" date="2017" name="Genome Biol.">
        <title>Comparative genomics reveals high biological diversity and specific adaptations in the industrially and medically important fungal genus Aspergillus.</title>
        <authorList>
            <person name="de Vries R.P."/>
            <person name="Riley R."/>
            <person name="Wiebenga A."/>
            <person name="Aguilar-Osorio G."/>
            <person name="Amillis S."/>
            <person name="Uchima C.A."/>
            <person name="Anderluh G."/>
            <person name="Asadollahi M."/>
            <person name="Askin M."/>
            <person name="Barry K."/>
            <person name="Battaglia E."/>
            <person name="Bayram O."/>
            <person name="Benocci T."/>
            <person name="Braus-Stromeyer S.A."/>
            <person name="Caldana C."/>
            <person name="Canovas D."/>
            <person name="Cerqueira G.C."/>
            <person name="Chen F."/>
            <person name="Chen W."/>
            <person name="Choi C."/>
            <person name="Clum A."/>
            <person name="Dos Santos R.A."/>
            <person name="Damasio A.R."/>
            <person name="Diallinas G."/>
            <person name="Emri T."/>
            <person name="Fekete E."/>
            <person name="Flipphi M."/>
            <person name="Freyberg S."/>
            <person name="Gallo A."/>
            <person name="Gournas C."/>
            <person name="Habgood R."/>
            <person name="Hainaut M."/>
            <person name="Harispe M.L."/>
            <person name="Henrissat B."/>
            <person name="Hilden K.S."/>
            <person name="Hope R."/>
            <person name="Hossain A."/>
            <person name="Karabika E."/>
            <person name="Karaffa L."/>
            <person name="Karanyi Z."/>
            <person name="Krasevec N."/>
            <person name="Kuo A."/>
            <person name="Kusch H."/>
            <person name="LaButti K."/>
            <person name="Lagendijk E.L."/>
            <person name="Lapidus A."/>
            <person name="Levasseur A."/>
            <person name="Lindquist E."/>
            <person name="Lipzen A."/>
            <person name="Logrieco A.F."/>
            <person name="MacCabe A."/>
            <person name="Maekelae M.R."/>
            <person name="Malavazi I."/>
            <person name="Melin P."/>
            <person name="Meyer V."/>
            <person name="Mielnichuk N."/>
            <person name="Miskei M."/>
            <person name="Molnar A.P."/>
            <person name="Mule G."/>
            <person name="Ngan C.Y."/>
            <person name="Orejas M."/>
            <person name="Orosz E."/>
            <person name="Ouedraogo J.P."/>
            <person name="Overkamp K.M."/>
            <person name="Park H.-S."/>
            <person name="Perrone G."/>
            <person name="Piumi F."/>
            <person name="Punt P.J."/>
            <person name="Ram A.F."/>
            <person name="Ramon A."/>
            <person name="Rauscher S."/>
            <person name="Record E."/>
            <person name="Riano-Pachon D.M."/>
            <person name="Robert V."/>
            <person name="Roehrig J."/>
            <person name="Ruller R."/>
            <person name="Salamov A."/>
            <person name="Salih N.S."/>
            <person name="Samson R.A."/>
            <person name="Sandor E."/>
            <person name="Sanguinetti M."/>
            <person name="Schuetze T."/>
            <person name="Sepcic K."/>
            <person name="Shelest E."/>
            <person name="Sherlock G."/>
            <person name="Sophianopoulou V."/>
            <person name="Squina F.M."/>
            <person name="Sun H."/>
            <person name="Susca A."/>
            <person name="Todd R.B."/>
            <person name="Tsang A."/>
            <person name="Unkles S.E."/>
            <person name="van de Wiele N."/>
            <person name="van Rossen-Uffink D."/>
            <person name="Oliveira J.V."/>
            <person name="Vesth T.C."/>
            <person name="Visser J."/>
            <person name="Yu J.-H."/>
            <person name="Zhou M."/>
            <person name="Andersen M.R."/>
            <person name="Archer D.B."/>
            <person name="Baker S.E."/>
            <person name="Benoit I."/>
            <person name="Brakhage A.A."/>
            <person name="Braus G.H."/>
            <person name="Fischer R."/>
            <person name="Frisvad J.C."/>
            <person name="Goldman G.H."/>
            <person name="Houbraken J."/>
            <person name="Oakley B."/>
            <person name="Pocsi I."/>
            <person name="Scazzocchio C."/>
            <person name="Seiboth B."/>
            <person name="vanKuyk P.A."/>
            <person name="Wortman J."/>
            <person name="Dyer P.S."/>
            <person name="Grigoriev I.V."/>
        </authorList>
    </citation>
    <scope>NUCLEOTIDE SEQUENCE [LARGE SCALE GENOMIC DNA]</scope>
    <source>
        <strain evidence="6">CBS 583.65</strain>
    </source>
</reference>
<name>A0A1L9PHP4_ASPVE</name>
<evidence type="ECO:0000256" key="3">
    <source>
        <dbReference type="SAM" id="SignalP"/>
    </source>
</evidence>
<dbReference type="Proteomes" id="UP000184073">
    <property type="component" value="Unassembled WGS sequence"/>
</dbReference>
<dbReference type="STRING" id="1036611.A0A1L9PHP4"/>
<dbReference type="InterPro" id="IPR045328">
    <property type="entry name" value="Kre9/Knh1"/>
</dbReference>
<dbReference type="GO" id="GO:0042546">
    <property type="term" value="P:cell wall biogenesis"/>
    <property type="evidence" value="ECO:0007669"/>
    <property type="project" value="InterPro"/>
</dbReference>
<accession>A0A1L9PHP4</accession>
<dbReference type="GO" id="GO:0005576">
    <property type="term" value="C:extracellular region"/>
    <property type="evidence" value="ECO:0007669"/>
    <property type="project" value="TreeGrafter"/>
</dbReference>
<dbReference type="PANTHER" id="PTHR28154:SF1">
    <property type="entry name" value="CELL WALL SYNTHESIS PROTEIN KNH1-RELATED"/>
    <property type="match status" value="1"/>
</dbReference>
<dbReference type="PANTHER" id="PTHR28154">
    <property type="entry name" value="CELL WALL SYNTHESIS PROTEIN KNH1-RELATED"/>
    <property type="match status" value="1"/>
</dbReference>
<organism evidence="5 6">
    <name type="scientific">Aspergillus versicolor CBS 583.65</name>
    <dbReference type="NCBI Taxonomy" id="1036611"/>
    <lineage>
        <taxon>Eukaryota</taxon>
        <taxon>Fungi</taxon>
        <taxon>Dikarya</taxon>
        <taxon>Ascomycota</taxon>
        <taxon>Pezizomycotina</taxon>
        <taxon>Eurotiomycetes</taxon>
        <taxon>Eurotiomycetidae</taxon>
        <taxon>Eurotiales</taxon>
        <taxon>Aspergillaceae</taxon>
        <taxon>Aspergillus</taxon>
        <taxon>Aspergillus subgen. Nidulantes</taxon>
    </lineage>
</organism>
<feature type="chain" id="PRO_5012566882" description="Yeast cell wall synthesis Kre9/Knh1 C-terminal domain-containing protein" evidence="3">
    <location>
        <begin position="22"/>
        <end position="152"/>
    </location>
</feature>
<evidence type="ECO:0000256" key="1">
    <source>
        <dbReference type="ARBA" id="ARBA00022729"/>
    </source>
</evidence>
<keyword evidence="1 3" id="KW-0732">Signal</keyword>
<feature type="domain" description="Yeast cell wall synthesis Kre9/Knh1 C-terminal" evidence="4">
    <location>
        <begin position="76"/>
        <end position="152"/>
    </location>
</feature>
<dbReference type="AlphaFoldDB" id="A0A1L9PHP4"/>
<sequence>MQLSRTFTVTLIFALASTVLANLDSPNRGAETAVKARDAITATWKETGSLTPDLYPRINESEADVDMQKRKLAADPYAVPYPLQTGPTRYAPMAKKPGTAIATTPPTPQFPSSPYIVATKYMSPGTVETTLTASETESVTMVENTAAPAQHP</sequence>
<dbReference type="GO" id="GO:0006078">
    <property type="term" value="P:(1-&gt;6)-beta-D-glucan biosynthetic process"/>
    <property type="evidence" value="ECO:0007669"/>
    <property type="project" value="InterPro"/>
</dbReference>
<evidence type="ECO:0000256" key="2">
    <source>
        <dbReference type="SAM" id="MobiDB-lite"/>
    </source>
</evidence>
<proteinExistence type="predicted"/>
<feature type="region of interest" description="Disordered" evidence="2">
    <location>
        <begin position="132"/>
        <end position="152"/>
    </location>
</feature>
<feature type="compositionally biased region" description="Low complexity" evidence="2">
    <location>
        <begin position="94"/>
        <end position="104"/>
    </location>
</feature>